<dbReference type="EMBL" id="JAFNEN010000102">
    <property type="protein sequence ID" value="KAG8194507.1"/>
    <property type="molecule type" value="Genomic_DNA"/>
</dbReference>
<keyword evidence="3 6" id="KW-0812">Transmembrane</keyword>
<protein>
    <submittedName>
        <fullName evidence="7">Uncharacterized protein</fullName>
    </submittedName>
</protein>
<keyword evidence="5 6" id="KW-0472">Membrane</keyword>
<reference evidence="7 8" key="1">
    <citation type="journal article" date="2022" name="Nat. Ecol. Evol.">
        <title>A masculinizing supergene underlies an exaggerated male reproductive morph in a spider.</title>
        <authorList>
            <person name="Hendrickx F."/>
            <person name="De Corte Z."/>
            <person name="Sonet G."/>
            <person name="Van Belleghem S.M."/>
            <person name="Kostlbacher S."/>
            <person name="Vangestel C."/>
        </authorList>
    </citation>
    <scope>NUCLEOTIDE SEQUENCE [LARGE SCALE GENOMIC DNA]</scope>
    <source>
        <strain evidence="7">W744_W776</strain>
    </source>
</reference>
<feature type="transmembrane region" description="Helical" evidence="6">
    <location>
        <begin position="91"/>
        <end position="107"/>
    </location>
</feature>
<name>A0AAV6VEQ0_9ARAC</name>
<keyword evidence="8" id="KW-1185">Reference proteome</keyword>
<evidence type="ECO:0000256" key="5">
    <source>
        <dbReference type="ARBA" id="ARBA00023136"/>
    </source>
</evidence>
<dbReference type="InterPro" id="IPR006696">
    <property type="entry name" value="DUF423"/>
</dbReference>
<dbReference type="Pfam" id="PF04241">
    <property type="entry name" value="DUF423"/>
    <property type="match status" value="1"/>
</dbReference>
<comment type="similarity">
    <text evidence="2">Belongs to the TMEM256 family.</text>
</comment>
<evidence type="ECO:0000256" key="4">
    <source>
        <dbReference type="ARBA" id="ARBA00022989"/>
    </source>
</evidence>
<keyword evidence="4 6" id="KW-1133">Transmembrane helix</keyword>
<evidence type="ECO:0000256" key="3">
    <source>
        <dbReference type="ARBA" id="ARBA00022692"/>
    </source>
</evidence>
<evidence type="ECO:0000313" key="7">
    <source>
        <dbReference type="EMBL" id="KAG8194507.1"/>
    </source>
</evidence>
<comment type="caution">
    <text evidence="7">The sequence shown here is derived from an EMBL/GenBank/DDBJ whole genome shotgun (WGS) entry which is preliminary data.</text>
</comment>
<evidence type="ECO:0000256" key="2">
    <source>
        <dbReference type="ARBA" id="ARBA00006208"/>
    </source>
</evidence>
<evidence type="ECO:0000256" key="1">
    <source>
        <dbReference type="ARBA" id="ARBA00004141"/>
    </source>
</evidence>
<dbReference type="PANTHER" id="PTHR43461">
    <property type="entry name" value="TRANSMEMBRANE PROTEIN 256"/>
    <property type="match status" value="1"/>
</dbReference>
<dbReference type="Proteomes" id="UP000827092">
    <property type="component" value="Unassembled WGS sequence"/>
</dbReference>
<dbReference type="PANTHER" id="PTHR43461:SF1">
    <property type="entry name" value="TRANSMEMBRANE PROTEIN 256"/>
    <property type="match status" value="1"/>
</dbReference>
<evidence type="ECO:0000313" key="8">
    <source>
        <dbReference type="Proteomes" id="UP000827092"/>
    </source>
</evidence>
<feature type="transmembrane region" description="Helical" evidence="6">
    <location>
        <begin position="114"/>
        <end position="134"/>
    </location>
</feature>
<comment type="subcellular location">
    <subcellularLocation>
        <location evidence="1">Membrane</location>
        <topology evidence="1">Multi-pass membrane protein</topology>
    </subcellularLocation>
</comment>
<accession>A0AAV6VEQ0</accession>
<proteinExistence type="inferred from homology"/>
<gene>
    <name evidence="7" type="ORF">JTE90_013259</name>
</gene>
<feature type="transmembrane region" description="Helical" evidence="6">
    <location>
        <begin position="52"/>
        <end position="71"/>
    </location>
</feature>
<sequence length="160" mass="17553">MGYGKTLDYINPMNLWYIVKDTVVPKHQYKATQTIPSLPVNAMNLSRVGGRMFIRMAGLSGAVAVAMGAYGSHAFYNKPVAEELKAAYKTANYYHFLHTLALLAVPLTNRPKLVGALMMTGMIVFCGTCYAYALTGNRAFSKYTPYGGTCLIVAWLSMMA</sequence>
<organism evidence="7 8">
    <name type="scientific">Oedothorax gibbosus</name>
    <dbReference type="NCBI Taxonomy" id="931172"/>
    <lineage>
        <taxon>Eukaryota</taxon>
        <taxon>Metazoa</taxon>
        <taxon>Ecdysozoa</taxon>
        <taxon>Arthropoda</taxon>
        <taxon>Chelicerata</taxon>
        <taxon>Arachnida</taxon>
        <taxon>Araneae</taxon>
        <taxon>Araneomorphae</taxon>
        <taxon>Entelegynae</taxon>
        <taxon>Araneoidea</taxon>
        <taxon>Linyphiidae</taxon>
        <taxon>Erigoninae</taxon>
        <taxon>Oedothorax</taxon>
    </lineage>
</organism>
<dbReference type="GO" id="GO:0016020">
    <property type="term" value="C:membrane"/>
    <property type="evidence" value="ECO:0007669"/>
    <property type="project" value="UniProtKB-SubCell"/>
</dbReference>
<evidence type="ECO:0000256" key="6">
    <source>
        <dbReference type="SAM" id="Phobius"/>
    </source>
</evidence>
<dbReference type="AlphaFoldDB" id="A0AAV6VEQ0"/>